<sequence length="298" mass="31613">MTVPSPLLSAGPPVWNVARAAGLGPLAPAPAELHDQLADLRAALAEVLVAAAGHDLVFVGRSPEPLRAYLGGLLAGIRVPWTAHGLNVSLLGTELSPAQQVALRPLLEAAGLNPRRLAAQDRRAALVDVVASGGTFAELHQALRTWAAAQGLPRQSVVRRVRVLGLECSGPARPGAQHRSDLPELRGVRTRSVPIAPELWHWLACDAALKVAPCWAIGTWGHTADHLPERTPERLQALAQARALYLLGTAAAEREAMVVALNVAGGQQVPAVRALVQAWRGTRHRTAPRRSGRLPSPR</sequence>
<dbReference type="Proteomes" id="UP000483286">
    <property type="component" value="Unassembled WGS sequence"/>
</dbReference>
<reference evidence="1 2" key="1">
    <citation type="submission" date="2019-12" db="EMBL/GenBank/DDBJ databases">
        <title>Deinococcus sp. HMF7620 Genome sequencing and assembly.</title>
        <authorList>
            <person name="Kang H."/>
            <person name="Kim H."/>
            <person name="Joh K."/>
        </authorList>
    </citation>
    <scope>NUCLEOTIDE SEQUENCE [LARGE SCALE GENOMIC DNA]</scope>
    <source>
        <strain evidence="1 2">HMF7620</strain>
    </source>
</reference>
<keyword evidence="2" id="KW-1185">Reference proteome</keyword>
<organism evidence="1 2">
    <name type="scientific">Deinococcus arboris</name>
    <dbReference type="NCBI Taxonomy" id="2682977"/>
    <lineage>
        <taxon>Bacteria</taxon>
        <taxon>Thermotogati</taxon>
        <taxon>Deinococcota</taxon>
        <taxon>Deinococci</taxon>
        <taxon>Deinococcales</taxon>
        <taxon>Deinococcaceae</taxon>
        <taxon>Deinococcus</taxon>
    </lineage>
</organism>
<proteinExistence type="predicted"/>
<accession>A0A7C9M2V9</accession>
<protein>
    <submittedName>
        <fullName evidence="1">Uncharacterized protein</fullName>
    </submittedName>
</protein>
<evidence type="ECO:0000313" key="1">
    <source>
        <dbReference type="EMBL" id="MVN87862.1"/>
    </source>
</evidence>
<gene>
    <name evidence="1" type="ORF">GO986_13960</name>
</gene>
<dbReference type="EMBL" id="WQLB01000019">
    <property type="protein sequence ID" value="MVN87862.1"/>
    <property type="molecule type" value="Genomic_DNA"/>
</dbReference>
<evidence type="ECO:0000313" key="2">
    <source>
        <dbReference type="Proteomes" id="UP000483286"/>
    </source>
</evidence>
<dbReference type="RefSeq" id="WP_157459901.1">
    <property type="nucleotide sequence ID" value="NZ_WQLB01000019.1"/>
</dbReference>
<comment type="caution">
    <text evidence="1">The sequence shown here is derived from an EMBL/GenBank/DDBJ whole genome shotgun (WGS) entry which is preliminary data.</text>
</comment>
<dbReference type="AlphaFoldDB" id="A0A7C9M2V9"/>
<name>A0A7C9M2V9_9DEIO</name>